<dbReference type="Gene3D" id="3.40.50.1820">
    <property type="entry name" value="alpha/beta hydrolase"/>
    <property type="match status" value="1"/>
</dbReference>
<dbReference type="SUPFAM" id="SSF53474">
    <property type="entry name" value="alpha/beta-Hydrolases"/>
    <property type="match status" value="1"/>
</dbReference>
<dbReference type="PANTHER" id="PTHR45763">
    <property type="entry name" value="HYDROLASE, ALPHA/BETA FOLD FAMILY PROTEIN, EXPRESSED-RELATED"/>
    <property type="match status" value="1"/>
</dbReference>
<evidence type="ECO:0000313" key="2">
    <source>
        <dbReference type="EMBL" id="MDQ0188780.1"/>
    </source>
</evidence>
<dbReference type="RefSeq" id="WP_274455243.1">
    <property type="nucleotide sequence ID" value="NZ_CP067097.1"/>
</dbReference>
<organism evidence="2 3">
    <name type="scientific">Alicyclobacillus cycloheptanicus</name>
    <dbReference type="NCBI Taxonomy" id="1457"/>
    <lineage>
        <taxon>Bacteria</taxon>
        <taxon>Bacillati</taxon>
        <taxon>Bacillota</taxon>
        <taxon>Bacilli</taxon>
        <taxon>Bacillales</taxon>
        <taxon>Alicyclobacillaceae</taxon>
        <taxon>Alicyclobacillus</taxon>
    </lineage>
</organism>
<dbReference type="PANTHER" id="PTHR45763:SF46">
    <property type="entry name" value="AB HYDROLASE-1 DOMAIN-CONTAINING PROTEIN"/>
    <property type="match status" value="1"/>
</dbReference>
<sequence>MTERKAYTVTLSDGRTLSVMEAGNERDLAVIVHNGTPSGAGLLTENIEDAAALGLRLISYARPGYQASTRQPGRSVADAAKDTAELADLLSIERFATWGISGGGPHALACAALLPDRVVAAASLAGVAPYDAEGLDFMAGMGEDNIAEFGAALEGEKTLADYLSTQVPALLASTPAEMAAHMNSLLGGPDKAVFTDAFGAEMAGLMQQAIADGIYGWLDDDLAFTKPWGFDAAQIRVPLQIWQGTQDLMVPCSHGQWLAQHIPQADIHISDTDGHLTLYRTRVPEVHRWMKAHF</sequence>
<dbReference type="InterPro" id="IPR029058">
    <property type="entry name" value="AB_hydrolase_fold"/>
</dbReference>
<evidence type="ECO:0000259" key="1">
    <source>
        <dbReference type="Pfam" id="PF00561"/>
    </source>
</evidence>
<reference evidence="2 3" key="1">
    <citation type="submission" date="2023-07" db="EMBL/GenBank/DDBJ databases">
        <title>Genomic Encyclopedia of Type Strains, Phase IV (KMG-IV): sequencing the most valuable type-strain genomes for metagenomic binning, comparative biology and taxonomic classification.</title>
        <authorList>
            <person name="Goeker M."/>
        </authorList>
    </citation>
    <scope>NUCLEOTIDE SEQUENCE [LARGE SCALE GENOMIC DNA]</scope>
    <source>
        <strain evidence="2 3">DSM 4006</strain>
    </source>
</reference>
<proteinExistence type="predicted"/>
<dbReference type="Pfam" id="PF00561">
    <property type="entry name" value="Abhydrolase_1"/>
    <property type="match status" value="1"/>
</dbReference>
<dbReference type="Proteomes" id="UP001232973">
    <property type="component" value="Unassembled WGS sequence"/>
</dbReference>
<gene>
    <name evidence="2" type="ORF">J2S03_000592</name>
</gene>
<dbReference type="EMBL" id="JAUSTP010000002">
    <property type="protein sequence ID" value="MDQ0188780.1"/>
    <property type="molecule type" value="Genomic_DNA"/>
</dbReference>
<comment type="caution">
    <text evidence="2">The sequence shown here is derived from an EMBL/GenBank/DDBJ whole genome shotgun (WGS) entry which is preliminary data.</text>
</comment>
<keyword evidence="3" id="KW-1185">Reference proteome</keyword>
<dbReference type="InterPro" id="IPR000073">
    <property type="entry name" value="AB_hydrolase_1"/>
</dbReference>
<protein>
    <submittedName>
        <fullName evidence="2">Pimeloyl-ACP methyl ester carboxylesterase</fullName>
    </submittedName>
</protein>
<feature type="domain" description="AB hydrolase-1" evidence="1">
    <location>
        <begin position="29"/>
        <end position="126"/>
    </location>
</feature>
<name>A0ABT9XF77_9BACL</name>
<evidence type="ECO:0000313" key="3">
    <source>
        <dbReference type="Proteomes" id="UP001232973"/>
    </source>
</evidence>
<accession>A0ABT9XF77</accession>